<evidence type="ECO:0000313" key="2">
    <source>
        <dbReference type="EMBL" id="KAG5511690.1"/>
    </source>
</evidence>
<dbReference type="Proteomes" id="UP000674318">
    <property type="component" value="Unassembled WGS sequence"/>
</dbReference>
<protein>
    <submittedName>
        <fullName evidence="2">Uncharacterized protein</fullName>
    </submittedName>
</protein>
<dbReference type="KEGG" id="phet:94293304"/>
<organism evidence="2 3">
    <name type="scientific">Porcisia hertigi</name>
    <dbReference type="NCBI Taxonomy" id="2761500"/>
    <lineage>
        <taxon>Eukaryota</taxon>
        <taxon>Discoba</taxon>
        <taxon>Euglenozoa</taxon>
        <taxon>Kinetoplastea</taxon>
        <taxon>Metakinetoplastina</taxon>
        <taxon>Trypanosomatida</taxon>
        <taxon>Trypanosomatidae</taxon>
        <taxon>Leishmaniinae</taxon>
        <taxon>Porcisia</taxon>
    </lineage>
</organism>
<reference evidence="2 3" key="1">
    <citation type="submission" date="2021-02" db="EMBL/GenBank/DDBJ databases">
        <title>Porcisia hertigi Genome sequencing and assembly.</title>
        <authorList>
            <person name="Almutairi H."/>
            <person name="Gatherer D."/>
        </authorList>
    </citation>
    <scope>NUCLEOTIDE SEQUENCE [LARGE SCALE GENOMIC DNA]</scope>
    <source>
        <strain evidence="2 3">C119</strain>
    </source>
</reference>
<accession>A0A836LLA9</accession>
<dbReference type="RefSeq" id="XP_067759782.1">
    <property type="nucleotide sequence ID" value="XM_067903227.1"/>
</dbReference>
<gene>
    <name evidence="2" type="ORF">JKF63_07287</name>
</gene>
<evidence type="ECO:0000256" key="1">
    <source>
        <dbReference type="SAM" id="MobiDB-lite"/>
    </source>
</evidence>
<feature type="region of interest" description="Disordered" evidence="1">
    <location>
        <begin position="197"/>
        <end position="254"/>
    </location>
</feature>
<evidence type="ECO:0000313" key="3">
    <source>
        <dbReference type="Proteomes" id="UP000674318"/>
    </source>
</evidence>
<dbReference type="OrthoDB" id="266161at2759"/>
<feature type="compositionally biased region" description="Pro residues" evidence="1">
    <location>
        <begin position="216"/>
        <end position="235"/>
    </location>
</feature>
<feature type="region of interest" description="Disordered" evidence="1">
    <location>
        <begin position="339"/>
        <end position="406"/>
    </location>
</feature>
<sequence length="499" mass="51227">MDSGVPWYCRYGVHGDIAKVVNVDGTVVYRTRERQCDCTPPRPCALASHMASSSPHPLSWQERPAGSLVAPPQMRERDRVVSTGRAYPSLARQAAHAPLSAGGETFTYAKMPHPHLKVVVPPLGLDSAVGDFFAGYVSSTLNDAAAGLPSIPVIRAQSAQARVAPFTANDNPPAPAFAPLGVGGCVDSLPVNIPPVPPPAPPLELQSAPSTERLGGPPPASGAGPPLPTQPPLPQPSLFSPLRPPPAGSLAVPSSPRAFEGWAVDRLGSFVYCPMCGQRVAASSGNTGAVQYAPATCLMRPHIAPCDSHKAHPQGDASVGPSCLFCGACKQAPTNWTESALMPPTLPSPPQQQQQPVNPTGGHTTDARTNCEAGGENAAAAAAAAPAAESAARALPPQSEPAPAASAPVDLHLAEDMRAVDLLISQLLRNAAENGGKVRPPCGLPQCRLCDPSLFVATAPSGSPSPVGGHPLWHCGCGGAGPVMCGSPAVTIIHHHYAK</sequence>
<dbReference type="AlphaFoldDB" id="A0A836LLA9"/>
<feature type="compositionally biased region" description="Low complexity" evidence="1">
    <location>
        <begin position="378"/>
        <end position="406"/>
    </location>
</feature>
<dbReference type="EMBL" id="JAFJZO010000004">
    <property type="protein sequence ID" value="KAG5511690.1"/>
    <property type="molecule type" value="Genomic_DNA"/>
</dbReference>
<proteinExistence type="predicted"/>
<name>A0A836LLA9_9TRYP</name>
<keyword evidence="3" id="KW-1185">Reference proteome</keyword>
<dbReference type="GeneID" id="94293304"/>
<comment type="caution">
    <text evidence="2">The sequence shown here is derived from an EMBL/GenBank/DDBJ whole genome shotgun (WGS) entry which is preliminary data.</text>
</comment>